<protein>
    <submittedName>
        <fullName evidence="3">Uncharacterized protein</fullName>
    </submittedName>
</protein>
<evidence type="ECO:0000256" key="2">
    <source>
        <dbReference type="SAM" id="SignalP"/>
    </source>
</evidence>
<dbReference type="EMBL" id="JAXCGZ010021743">
    <property type="protein sequence ID" value="KAK7044039.1"/>
    <property type="molecule type" value="Genomic_DNA"/>
</dbReference>
<evidence type="ECO:0000256" key="1">
    <source>
        <dbReference type="SAM" id="MobiDB-lite"/>
    </source>
</evidence>
<feature type="signal peptide" evidence="2">
    <location>
        <begin position="1"/>
        <end position="16"/>
    </location>
</feature>
<accession>A0AAN8ZX50</accession>
<name>A0AAN8ZX50_HALRR</name>
<gene>
    <name evidence="3" type="ORF">SK128_001256</name>
</gene>
<comment type="caution">
    <text evidence="3">The sequence shown here is derived from an EMBL/GenBank/DDBJ whole genome shotgun (WGS) entry which is preliminary data.</text>
</comment>
<evidence type="ECO:0000313" key="4">
    <source>
        <dbReference type="Proteomes" id="UP001381693"/>
    </source>
</evidence>
<reference evidence="3 4" key="1">
    <citation type="submission" date="2023-11" db="EMBL/GenBank/DDBJ databases">
        <title>Halocaridina rubra genome assembly.</title>
        <authorList>
            <person name="Smith C."/>
        </authorList>
    </citation>
    <scope>NUCLEOTIDE SEQUENCE [LARGE SCALE GENOMIC DNA]</scope>
    <source>
        <strain evidence="3">EP-1</strain>
        <tissue evidence="3">Whole</tissue>
    </source>
</reference>
<keyword evidence="4" id="KW-1185">Reference proteome</keyword>
<dbReference type="Proteomes" id="UP001381693">
    <property type="component" value="Unassembled WGS sequence"/>
</dbReference>
<dbReference type="AlphaFoldDB" id="A0AAN8ZX50"/>
<keyword evidence="2" id="KW-0732">Signal</keyword>
<feature type="region of interest" description="Disordered" evidence="1">
    <location>
        <begin position="145"/>
        <end position="170"/>
    </location>
</feature>
<feature type="chain" id="PRO_5042830139" evidence="2">
    <location>
        <begin position="17"/>
        <end position="170"/>
    </location>
</feature>
<sequence length="170" mass="19627">MMFYLVMMVVMSVVVAFILEAFTFRMEYNQAVKQDQDRDKDTINITVGLTREELRHVYSSTTDTRTLQQYATALETQGIVKYVGTRRRTRDVLQHRMYQDEIPGWLLEDDQLRQDSPIMPLPQPNALPSTSAPVHINTDFLSRQSEQQTPPSYFGTLNVNGSIHSDHENT</sequence>
<evidence type="ECO:0000313" key="3">
    <source>
        <dbReference type="EMBL" id="KAK7044039.1"/>
    </source>
</evidence>
<proteinExistence type="predicted"/>
<organism evidence="3 4">
    <name type="scientific">Halocaridina rubra</name>
    <name type="common">Hawaiian red shrimp</name>
    <dbReference type="NCBI Taxonomy" id="373956"/>
    <lineage>
        <taxon>Eukaryota</taxon>
        <taxon>Metazoa</taxon>
        <taxon>Ecdysozoa</taxon>
        <taxon>Arthropoda</taxon>
        <taxon>Crustacea</taxon>
        <taxon>Multicrustacea</taxon>
        <taxon>Malacostraca</taxon>
        <taxon>Eumalacostraca</taxon>
        <taxon>Eucarida</taxon>
        <taxon>Decapoda</taxon>
        <taxon>Pleocyemata</taxon>
        <taxon>Caridea</taxon>
        <taxon>Atyoidea</taxon>
        <taxon>Atyidae</taxon>
        <taxon>Halocaridina</taxon>
    </lineage>
</organism>
<feature type="compositionally biased region" description="Polar residues" evidence="1">
    <location>
        <begin position="145"/>
        <end position="163"/>
    </location>
</feature>